<comment type="caution">
    <text evidence="3">The sequence shown here is derived from an EMBL/GenBank/DDBJ whole genome shotgun (WGS) entry which is preliminary data.</text>
</comment>
<sequence length="391" mass="44369">MKIFLGYASEHTETAREIHGFLKTINDDVWFDKESLVGGDDWDRERAAAQQSADFVIHLISSEVFARAGVVNREIKQTLKLVEDQPIGASYVVFMRLDDLRMPAELIRFQYIDHFNDAWRDQLAQAVAKRAAQLGGVVVKVGPETTTTVTETGQSQEGKKQLARVESAVTTEFYVVSSDHIQYPSDGIYWDFVNARLASEALGGFVGAIADFKRLDEDDKRRIKEYNVPHEWGFTMQEFFRRGDLLSVRSSIYWYGGGAHPNHGITTLNFLGPDYGLCTIKDLLGHDDDKAFRLVDYCKKVLLAMFDGEGLEDFITRTFEDRKYTWNLASQFNFDERGLTINFSPYDVLPYAFGSHEVFVPWRFVDAILDERFADLESKLNGSAAVVVGSK</sequence>
<dbReference type="Gene3D" id="3.90.640.20">
    <property type="entry name" value="Heat-shock cognate protein, ATPase"/>
    <property type="match status" value="1"/>
</dbReference>
<evidence type="ECO:0000313" key="3">
    <source>
        <dbReference type="EMBL" id="MFD1883568.1"/>
    </source>
</evidence>
<feature type="domain" description="DUF3298" evidence="1">
    <location>
        <begin position="282"/>
        <end position="362"/>
    </location>
</feature>
<dbReference type="InterPro" id="IPR000157">
    <property type="entry name" value="TIR_dom"/>
</dbReference>
<reference evidence="4" key="1">
    <citation type="journal article" date="2019" name="Int. J. Syst. Evol. Microbiol.">
        <title>The Global Catalogue of Microorganisms (GCM) 10K type strain sequencing project: providing services to taxonomists for standard genome sequencing and annotation.</title>
        <authorList>
            <consortium name="The Broad Institute Genomics Platform"/>
            <consortium name="The Broad Institute Genome Sequencing Center for Infectious Disease"/>
            <person name="Wu L."/>
            <person name="Ma J."/>
        </authorList>
    </citation>
    <scope>NUCLEOTIDE SEQUENCE [LARGE SCALE GENOMIC DNA]</scope>
    <source>
        <strain evidence="4">CCUG 56029</strain>
    </source>
</reference>
<dbReference type="Gene3D" id="3.40.50.10140">
    <property type="entry name" value="Toll/interleukin-1 receptor homology (TIR) domain"/>
    <property type="match status" value="1"/>
</dbReference>
<protein>
    <submittedName>
        <fullName evidence="3">TIR domain-containing protein</fullName>
    </submittedName>
</protein>
<name>A0ABW4RCT6_9RHOB</name>
<dbReference type="Pfam" id="PF13676">
    <property type="entry name" value="TIR_2"/>
    <property type="match status" value="1"/>
</dbReference>
<dbReference type="InterPro" id="IPR021729">
    <property type="entry name" value="DUF3298"/>
</dbReference>
<dbReference type="Pfam" id="PF11738">
    <property type="entry name" value="DUF3298"/>
    <property type="match status" value="1"/>
</dbReference>
<evidence type="ECO:0000313" key="4">
    <source>
        <dbReference type="Proteomes" id="UP001597213"/>
    </source>
</evidence>
<evidence type="ECO:0000259" key="1">
    <source>
        <dbReference type="Pfam" id="PF11738"/>
    </source>
</evidence>
<gene>
    <name evidence="3" type="ORF">ACFSCT_17800</name>
</gene>
<feature type="domain" description="TIR" evidence="2">
    <location>
        <begin position="3"/>
        <end position="125"/>
    </location>
</feature>
<dbReference type="EMBL" id="JBHUEN010000051">
    <property type="protein sequence ID" value="MFD1883568.1"/>
    <property type="molecule type" value="Genomic_DNA"/>
</dbReference>
<accession>A0ABW4RCT6</accession>
<dbReference type="Gene3D" id="3.30.565.40">
    <property type="entry name" value="Fervidobacterium nodosum Rt17-B1 like"/>
    <property type="match status" value="1"/>
</dbReference>
<dbReference type="RefSeq" id="WP_379145055.1">
    <property type="nucleotide sequence ID" value="NZ_JBHUEN010000051.1"/>
</dbReference>
<dbReference type="InterPro" id="IPR035897">
    <property type="entry name" value="Toll_tir_struct_dom_sf"/>
</dbReference>
<organism evidence="3 4">
    <name type="scientific">Paracoccus pacificus</name>
    <dbReference type="NCBI Taxonomy" id="1463598"/>
    <lineage>
        <taxon>Bacteria</taxon>
        <taxon>Pseudomonadati</taxon>
        <taxon>Pseudomonadota</taxon>
        <taxon>Alphaproteobacteria</taxon>
        <taxon>Rhodobacterales</taxon>
        <taxon>Paracoccaceae</taxon>
        <taxon>Paracoccus</taxon>
    </lineage>
</organism>
<evidence type="ECO:0000259" key="2">
    <source>
        <dbReference type="Pfam" id="PF13676"/>
    </source>
</evidence>
<proteinExistence type="predicted"/>
<dbReference type="SUPFAM" id="SSF52200">
    <property type="entry name" value="Toll/Interleukin receptor TIR domain"/>
    <property type="match status" value="1"/>
</dbReference>
<keyword evidence="4" id="KW-1185">Reference proteome</keyword>
<dbReference type="Proteomes" id="UP001597213">
    <property type="component" value="Unassembled WGS sequence"/>
</dbReference>
<dbReference type="InterPro" id="IPR037126">
    <property type="entry name" value="PdaC/RsiV-like_sf"/>
</dbReference>